<comment type="caution">
    <text evidence="3">The sequence shown here is derived from an EMBL/GenBank/DDBJ whole genome shotgun (WGS) entry which is preliminary data.</text>
</comment>
<gene>
    <name evidence="3" type="ORF">PEVE_00011921</name>
</gene>
<dbReference type="InterPro" id="IPR038678">
    <property type="entry name" value="Spondin_N_sf"/>
</dbReference>
<proteinExistence type="predicted"/>
<dbReference type="Pfam" id="PF06468">
    <property type="entry name" value="Spond_N"/>
    <property type="match status" value="1"/>
</dbReference>
<feature type="signal peptide" evidence="1">
    <location>
        <begin position="1"/>
        <end position="15"/>
    </location>
</feature>
<evidence type="ECO:0000256" key="1">
    <source>
        <dbReference type="SAM" id="SignalP"/>
    </source>
</evidence>
<accession>A0ABN8RIF2</accession>
<feature type="domain" description="Spondin" evidence="2">
    <location>
        <begin position="19"/>
        <end position="175"/>
    </location>
</feature>
<name>A0ABN8RIF2_9CNID</name>
<feature type="chain" id="PRO_5046765953" description="Spondin domain-containing protein" evidence="1">
    <location>
        <begin position="16"/>
        <end position="175"/>
    </location>
</feature>
<evidence type="ECO:0000259" key="2">
    <source>
        <dbReference type="PROSITE" id="PS51020"/>
    </source>
</evidence>
<dbReference type="InterPro" id="IPR009465">
    <property type="entry name" value="Spondin_N"/>
</dbReference>
<evidence type="ECO:0000313" key="4">
    <source>
        <dbReference type="Proteomes" id="UP001159427"/>
    </source>
</evidence>
<dbReference type="PROSITE" id="PS51020">
    <property type="entry name" value="SPONDIN"/>
    <property type="match status" value="1"/>
</dbReference>
<reference evidence="3 4" key="1">
    <citation type="submission" date="2022-05" db="EMBL/GenBank/DDBJ databases">
        <authorList>
            <consortium name="Genoscope - CEA"/>
            <person name="William W."/>
        </authorList>
    </citation>
    <scope>NUCLEOTIDE SEQUENCE [LARGE SCALE GENOMIC DNA]</scope>
</reference>
<keyword evidence="1" id="KW-0732">Signal</keyword>
<dbReference type="EMBL" id="CALNXI010001870">
    <property type="protein sequence ID" value="CAH3178703.1"/>
    <property type="molecule type" value="Genomic_DNA"/>
</dbReference>
<protein>
    <recommendedName>
        <fullName evidence="2">Spondin domain-containing protein</fullName>
    </recommendedName>
</protein>
<evidence type="ECO:0000313" key="3">
    <source>
        <dbReference type="EMBL" id="CAH3178703.1"/>
    </source>
</evidence>
<dbReference type="Gene3D" id="2.60.40.2130">
    <property type="entry name" value="F-spondin domain"/>
    <property type="match status" value="2"/>
</dbReference>
<keyword evidence="4" id="KW-1185">Reference proteome</keyword>
<organism evidence="3 4">
    <name type="scientific">Porites evermanni</name>
    <dbReference type="NCBI Taxonomy" id="104178"/>
    <lineage>
        <taxon>Eukaryota</taxon>
        <taxon>Metazoa</taxon>
        <taxon>Cnidaria</taxon>
        <taxon>Anthozoa</taxon>
        <taxon>Hexacorallia</taxon>
        <taxon>Scleractinia</taxon>
        <taxon>Fungiina</taxon>
        <taxon>Poritidae</taxon>
        <taxon>Porites</taxon>
    </lineage>
</organism>
<dbReference type="Proteomes" id="UP001159427">
    <property type="component" value="Unassembled WGS sequence"/>
</dbReference>
<sequence>MSLFASLFPLTVTHSYLVHSASYSCLSVAQYWLSFYGNWSAATHPNTFSSTPTNGFFSPLVGASHEDAYTMWDGGMLASAGIKAVAETDNAANAATSPPGFITMITKSAPPTSFMQLPGPSIPTMGKMIFTRTNKPLITQCSGEATYTVKFEAKWSVEIHPNGFPSGAHFLPLVL</sequence>